<sequence>MSEINEPENDLADYRPVIDVTLGTGKQTAEDGHVVDTQWGYLNESNTSVSHFSSLKVIQKKVDIAETFII</sequence>
<keyword evidence="2" id="KW-1185">Reference proteome</keyword>
<dbReference type="EMBL" id="JACOII010000052">
    <property type="protein sequence ID" value="MBI6549928.1"/>
    <property type="molecule type" value="Genomic_DNA"/>
</dbReference>
<evidence type="ECO:0000313" key="2">
    <source>
        <dbReference type="Proteomes" id="UP000696184"/>
    </source>
</evidence>
<organism evidence="1 2">
    <name type="scientific">Xenorhabdus lircayensis</name>
    <dbReference type="NCBI Taxonomy" id="2763499"/>
    <lineage>
        <taxon>Bacteria</taxon>
        <taxon>Pseudomonadati</taxon>
        <taxon>Pseudomonadota</taxon>
        <taxon>Gammaproteobacteria</taxon>
        <taxon>Enterobacterales</taxon>
        <taxon>Morganellaceae</taxon>
        <taxon>Xenorhabdus</taxon>
    </lineage>
</organism>
<proteinExistence type="predicted"/>
<protein>
    <submittedName>
        <fullName evidence="1">Uncharacterized protein</fullName>
    </submittedName>
</protein>
<dbReference type="RefSeq" id="WP_198690701.1">
    <property type="nucleotide sequence ID" value="NZ_CAWPUD010000052.1"/>
</dbReference>
<name>A0ABS0U7R6_9GAMM</name>
<dbReference type="Proteomes" id="UP000696184">
    <property type="component" value="Unassembled WGS sequence"/>
</dbReference>
<comment type="caution">
    <text evidence="1">The sequence shown here is derived from an EMBL/GenBank/DDBJ whole genome shotgun (WGS) entry which is preliminary data.</text>
</comment>
<accession>A0ABS0U7R6</accession>
<reference evidence="1 2" key="1">
    <citation type="submission" date="2020-08" db="EMBL/GenBank/DDBJ databases">
        <title>Description of Xenorhabdus lircayensis sp. nov., the symbiotic bacterium associated with the entomopathogenic nematode Steirnernema unicornum.</title>
        <authorList>
            <person name="Castaneda-Alvarez C."/>
            <person name="Prodan S."/>
            <person name="Zamorano A."/>
            <person name="San-Blas E."/>
            <person name="Aballay E."/>
        </authorList>
    </citation>
    <scope>NUCLEOTIDE SEQUENCE [LARGE SCALE GENOMIC DNA]</scope>
    <source>
        <strain evidence="1 2">VLS</strain>
    </source>
</reference>
<evidence type="ECO:0000313" key="1">
    <source>
        <dbReference type="EMBL" id="MBI6549928.1"/>
    </source>
</evidence>
<gene>
    <name evidence="1" type="ORF">H8A87_14735</name>
</gene>